<dbReference type="AlphaFoldDB" id="H8KMQ4"/>
<dbReference type="KEGG" id="scn:Solca_4055"/>
<proteinExistence type="predicted"/>
<evidence type="ECO:0000313" key="2">
    <source>
        <dbReference type="Proteomes" id="UP000007590"/>
    </source>
</evidence>
<dbReference type="STRING" id="929556.Solca_4055"/>
<dbReference type="Proteomes" id="UP000007590">
    <property type="component" value="Chromosome"/>
</dbReference>
<dbReference type="RefSeq" id="WP_014682268.1">
    <property type="nucleotide sequence ID" value="NC_017770.1"/>
</dbReference>
<dbReference type="OrthoDB" id="769275at2"/>
<name>H8KMQ4_SOLCM</name>
<dbReference type="HOGENOM" id="CLU_2048199_0_0_10"/>
<reference evidence="1" key="1">
    <citation type="submission" date="2012-02" db="EMBL/GenBank/DDBJ databases">
        <title>The complete genome of Solitalea canadensis DSM 3403.</title>
        <authorList>
            <consortium name="US DOE Joint Genome Institute (JGI-PGF)"/>
            <person name="Lucas S."/>
            <person name="Copeland A."/>
            <person name="Lapidus A."/>
            <person name="Glavina del Rio T."/>
            <person name="Dalin E."/>
            <person name="Tice H."/>
            <person name="Bruce D."/>
            <person name="Goodwin L."/>
            <person name="Pitluck S."/>
            <person name="Peters L."/>
            <person name="Ovchinnikova G."/>
            <person name="Lu M."/>
            <person name="Kyrpides N."/>
            <person name="Mavromatis K."/>
            <person name="Ivanova N."/>
            <person name="Brettin T."/>
            <person name="Detter J.C."/>
            <person name="Han C."/>
            <person name="Larimer F."/>
            <person name="Land M."/>
            <person name="Hauser L."/>
            <person name="Markowitz V."/>
            <person name="Cheng J.-F."/>
            <person name="Hugenholtz P."/>
            <person name="Woyke T."/>
            <person name="Wu D."/>
            <person name="Spring S."/>
            <person name="Schroeder M."/>
            <person name="Kopitz M."/>
            <person name="Brambilla E."/>
            <person name="Klenk H.-P."/>
            <person name="Eisen J.A."/>
        </authorList>
    </citation>
    <scope>NUCLEOTIDE SEQUENCE</scope>
    <source>
        <strain evidence="1">DSM 3403</strain>
    </source>
</reference>
<evidence type="ECO:0000313" key="1">
    <source>
        <dbReference type="EMBL" id="AFD09045.1"/>
    </source>
</evidence>
<sequence length="120" mass="13550">MLVIKAKNNKIKQLLSGWLLAVFLITLTPFSAFHHHKSATENATHETKPVKGFVLKASDGSESCLICSFPFVKNFLVENQLHLSYYSVVVRFFAVENVKAQLFINSLKQLRAPPFQSPPF</sequence>
<dbReference type="EMBL" id="CP003349">
    <property type="protein sequence ID" value="AFD09045.1"/>
    <property type="molecule type" value="Genomic_DNA"/>
</dbReference>
<organism evidence="1 2">
    <name type="scientific">Solitalea canadensis (strain ATCC 29591 / DSM 3403 / JCM 21819 / LMG 8368 / NBRC 15130 / NCIMB 12057 / USAM 9D)</name>
    <name type="common">Flexibacter canadensis</name>
    <dbReference type="NCBI Taxonomy" id="929556"/>
    <lineage>
        <taxon>Bacteria</taxon>
        <taxon>Pseudomonadati</taxon>
        <taxon>Bacteroidota</taxon>
        <taxon>Sphingobacteriia</taxon>
        <taxon>Sphingobacteriales</taxon>
        <taxon>Sphingobacteriaceae</taxon>
        <taxon>Solitalea</taxon>
    </lineage>
</organism>
<protein>
    <submittedName>
        <fullName evidence="1">Uncharacterized protein</fullName>
    </submittedName>
</protein>
<accession>H8KMQ4</accession>
<keyword evidence="2" id="KW-1185">Reference proteome</keyword>
<gene>
    <name evidence="1" type="ordered locus">Solca_4055</name>
</gene>